<gene>
    <name evidence="1" type="ORF">IFM89_010552</name>
</gene>
<proteinExistence type="predicted"/>
<keyword evidence="2" id="KW-1185">Reference proteome</keyword>
<protein>
    <submittedName>
        <fullName evidence="1">Uncharacterized protein</fullName>
    </submittedName>
</protein>
<evidence type="ECO:0000313" key="1">
    <source>
        <dbReference type="EMBL" id="KAF9619936.1"/>
    </source>
</evidence>
<reference evidence="1 2" key="1">
    <citation type="submission" date="2020-10" db="EMBL/GenBank/DDBJ databases">
        <title>The Coptis chinensis genome and diversification of protoberbering-type alkaloids.</title>
        <authorList>
            <person name="Wang B."/>
            <person name="Shu S."/>
            <person name="Song C."/>
            <person name="Liu Y."/>
        </authorList>
    </citation>
    <scope>NUCLEOTIDE SEQUENCE [LARGE SCALE GENOMIC DNA]</scope>
    <source>
        <strain evidence="1">HL-2020</strain>
        <tissue evidence="1">Leaf</tissue>
    </source>
</reference>
<comment type="caution">
    <text evidence="1">The sequence shown here is derived from an EMBL/GenBank/DDBJ whole genome shotgun (WGS) entry which is preliminary data.</text>
</comment>
<dbReference type="AlphaFoldDB" id="A0A835IL34"/>
<accession>A0A835IL34</accession>
<evidence type="ECO:0000313" key="2">
    <source>
        <dbReference type="Proteomes" id="UP000631114"/>
    </source>
</evidence>
<dbReference type="EMBL" id="JADFTS010000002">
    <property type="protein sequence ID" value="KAF9619936.1"/>
    <property type="molecule type" value="Genomic_DNA"/>
</dbReference>
<name>A0A835IL34_9MAGN</name>
<sequence>MGVPLQFNSSNCLIVGFPVTWRYEGVFCGCEICSSCSQNSGVTDQYLQTFS</sequence>
<organism evidence="1 2">
    <name type="scientific">Coptis chinensis</name>
    <dbReference type="NCBI Taxonomy" id="261450"/>
    <lineage>
        <taxon>Eukaryota</taxon>
        <taxon>Viridiplantae</taxon>
        <taxon>Streptophyta</taxon>
        <taxon>Embryophyta</taxon>
        <taxon>Tracheophyta</taxon>
        <taxon>Spermatophyta</taxon>
        <taxon>Magnoliopsida</taxon>
        <taxon>Ranunculales</taxon>
        <taxon>Ranunculaceae</taxon>
        <taxon>Coptidoideae</taxon>
        <taxon>Coptis</taxon>
    </lineage>
</organism>
<dbReference type="Proteomes" id="UP000631114">
    <property type="component" value="Unassembled WGS sequence"/>
</dbReference>